<keyword evidence="3" id="KW-1185">Reference proteome</keyword>
<evidence type="ECO:0000313" key="3">
    <source>
        <dbReference type="Proteomes" id="UP000007797"/>
    </source>
</evidence>
<dbReference type="STRING" id="1054147.F4PY52"/>
<dbReference type="Pfam" id="PF13637">
    <property type="entry name" value="Ank_4"/>
    <property type="match status" value="1"/>
</dbReference>
<evidence type="ECO:0000256" key="1">
    <source>
        <dbReference type="SAM" id="MobiDB-lite"/>
    </source>
</evidence>
<dbReference type="SUPFAM" id="SSF52058">
    <property type="entry name" value="L domain-like"/>
    <property type="match status" value="1"/>
</dbReference>
<sequence length="1196" mass="135571">MTTTTTTTFQSLIKVKYIRDLIFNLINDISNQLLYRPDSLNDASERKGIPLKGRDIIKLPRLEMISIYAMPWNFLRHYLDIDQIGVGRRRLAITQYCHHPNATLDTLEHLVEWSTGFEFKWNYLSNTQLVKVTRRNRFNQEILEYLVKRCPAAAAAGKSTRGFIDNALEVAFENGYLSTVKLIHHSTKGVKFNDKHVYLACQGSHIELLKYLHDNRLINGKQCKDAMDEAAKNSLDIVKFLHFNRSEGCTNKAMDNAACNGHLDIVKFLHENRSEGCTTNAIDNASMNGHLEIVKYLQEHRSEGATTRAMDLAAKGHLEIVKYLQEHRSEGATTRAMDLAASSGHFEIVKYLHEYRSEGCTTNAIDNASMNGHLEIVKYLYEQRTEGATTNAMDLAAKGHLNVVKYLYENQTTTTTTISMEDGVILNASIEMLSYLVNTVKAKCTPDALRAALSYGKLDIFYFLHDHFSDDSCVWSPIIMDWAAHYGHIDVVKYLNEHRTEGATTRAMDWAASSGHFEIVKYLHEHRSEGATSNAMDEAAMRGYIDIVKFLHFNRTEGCTQTAIENACKYGRLETAEFLINVRKEKCNEKSLSRFLLYNHYDIVKLILPLFVDIPTAIQSIEIAIKRLKYQKRWSREPTTKKSSHESYRPVQVTNKKTIIIKQRNKINESMCDSNSSTISSPLSPSSTCSSSTTIPTKEEEEDRRRCYLQFGNIPNRICLKIVNLLENDIDLVCLLLTCKQFYYGFRQLYANSLYFKSIDYVQQPLFDDIVYDYTRFSMTAFYMRSFKSIFYNSLGGQLVYTRDTTDPIYLNQNQMNQSGEQQIETVGISRCSSNITPESIPQSTKYLYFEDSSAVNVDARWIPSQVKTLCLESQQMSSGGGGGGIVLPDSLKRLVMCLQDLPNVSLPKSLAKLTLTNRTNQDTPITLDYCFKDLTELVKLTIFGVHFNTSLTPPVNWRLPSALTTLNISLDDAPPFEFPPSLVTLYLTLENTTACTLSLGYLSMLKTLDIRSILSMPVSVSVYPPNLVSFSLQATSPTPLTPFPSTMTKLDTLYCNVRDLNGLASSSLPETLTDISLVEIGECFRTGILPLSTTTLLLSFEEYFRVMEGSIPNNFLDTRVTHHLTRTKLDTDRDRRHTSPLTQIKGRSLARQFDNGSILMLEKNSLFGGFINGNSDKSTFNISILLCPFYIEQQQ</sequence>
<dbReference type="EMBL" id="GL883014">
    <property type="protein sequence ID" value="EGG19712.1"/>
    <property type="molecule type" value="Genomic_DNA"/>
</dbReference>
<dbReference type="SMART" id="SM00248">
    <property type="entry name" value="ANK"/>
    <property type="match status" value="6"/>
</dbReference>
<name>F4PY52_CACFS</name>
<dbReference type="InterPro" id="IPR052050">
    <property type="entry name" value="SecEffector_AnkRepeat"/>
</dbReference>
<dbReference type="GeneID" id="14871586"/>
<dbReference type="InterPro" id="IPR036770">
    <property type="entry name" value="Ankyrin_rpt-contain_sf"/>
</dbReference>
<proteinExistence type="predicted"/>
<protein>
    <recommendedName>
        <fullName evidence="4">Ankyrin repeat-containing protein</fullName>
    </recommendedName>
</protein>
<accession>F4PY52</accession>
<dbReference type="PANTHER" id="PTHR46586">
    <property type="entry name" value="ANKYRIN REPEAT-CONTAINING PROTEIN"/>
    <property type="match status" value="1"/>
</dbReference>
<dbReference type="InterPro" id="IPR002110">
    <property type="entry name" value="Ankyrin_rpt"/>
</dbReference>
<dbReference type="Pfam" id="PF12796">
    <property type="entry name" value="Ank_2"/>
    <property type="match status" value="3"/>
</dbReference>
<dbReference type="Proteomes" id="UP000007797">
    <property type="component" value="Unassembled WGS sequence"/>
</dbReference>
<dbReference type="AlphaFoldDB" id="F4PY52"/>
<organism evidence="2 3">
    <name type="scientific">Cavenderia fasciculata</name>
    <name type="common">Slime mold</name>
    <name type="synonym">Dictyostelium fasciculatum</name>
    <dbReference type="NCBI Taxonomy" id="261658"/>
    <lineage>
        <taxon>Eukaryota</taxon>
        <taxon>Amoebozoa</taxon>
        <taxon>Evosea</taxon>
        <taxon>Eumycetozoa</taxon>
        <taxon>Dictyostelia</taxon>
        <taxon>Acytosteliales</taxon>
        <taxon>Cavenderiaceae</taxon>
        <taxon>Cavenderia</taxon>
    </lineage>
</organism>
<dbReference type="PANTHER" id="PTHR46586:SF3">
    <property type="entry name" value="ANKYRIN REPEAT-CONTAINING PROTEIN"/>
    <property type="match status" value="1"/>
</dbReference>
<dbReference type="KEGG" id="dfa:DFA_00290"/>
<dbReference type="OrthoDB" id="76773at2759"/>
<gene>
    <name evidence="2" type="ORF">DFA_00290</name>
</gene>
<dbReference type="Gene3D" id="1.25.40.20">
    <property type="entry name" value="Ankyrin repeat-containing domain"/>
    <property type="match status" value="4"/>
</dbReference>
<evidence type="ECO:0008006" key="4">
    <source>
        <dbReference type="Google" id="ProtNLM"/>
    </source>
</evidence>
<dbReference type="SUPFAM" id="SSF48403">
    <property type="entry name" value="Ankyrin repeat"/>
    <property type="match status" value="2"/>
</dbReference>
<evidence type="ECO:0000313" key="2">
    <source>
        <dbReference type="EMBL" id="EGG19712.1"/>
    </source>
</evidence>
<reference evidence="3" key="1">
    <citation type="journal article" date="2011" name="Genome Res.">
        <title>Phylogeny-wide analysis of social amoeba genomes highlights ancient origins for complex intercellular communication.</title>
        <authorList>
            <person name="Heidel A.J."/>
            <person name="Lawal H.M."/>
            <person name="Felder M."/>
            <person name="Schilde C."/>
            <person name="Helps N.R."/>
            <person name="Tunggal B."/>
            <person name="Rivero F."/>
            <person name="John U."/>
            <person name="Schleicher M."/>
            <person name="Eichinger L."/>
            <person name="Platzer M."/>
            <person name="Noegel A.A."/>
            <person name="Schaap P."/>
            <person name="Gloeckner G."/>
        </authorList>
    </citation>
    <scope>NUCLEOTIDE SEQUENCE [LARGE SCALE GENOMIC DNA]</scope>
    <source>
        <strain evidence="3">SH3</strain>
    </source>
</reference>
<feature type="region of interest" description="Disordered" evidence="1">
    <location>
        <begin position="671"/>
        <end position="697"/>
    </location>
</feature>
<dbReference type="RefSeq" id="XP_004358006.1">
    <property type="nucleotide sequence ID" value="XM_004357949.1"/>
</dbReference>
<feature type="compositionally biased region" description="Low complexity" evidence="1">
    <location>
        <begin position="674"/>
        <end position="696"/>
    </location>
</feature>